<feature type="domain" description="Ndc10" evidence="2">
    <location>
        <begin position="89"/>
        <end position="243"/>
    </location>
</feature>
<dbReference type="GO" id="GO:0060963">
    <property type="term" value="P:positive regulation of ribosomal protein gene transcription by RNA polymerase II"/>
    <property type="evidence" value="ECO:0007669"/>
    <property type="project" value="TreeGrafter"/>
</dbReference>
<dbReference type="OrthoDB" id="428577at2759"/>
<dbReference type="Gene3D" id="1.10.443.20">
    <property type="entry name" value="Centromere DNA-binding protein complex CBF3 subunit, domain 2"/>
    <property type="match status" value="1"/>
</dbReference>
<accession>A0A0F7ZRT4</accession>
<evidence type="ECO:0000313" key="4">
    <source>
        <dbReference type="Proteomes" id="UP000054481"/>
    </source>
</evidence>
<reference evidence="3 4" key="1">
    <citation type="journal article" date="2014" name="Genome Biol. Evol.">
        <title>Comparative genomics and transcriptomics analyses reveal divergent lifestyle features of nematode endoparasitic fungus Hirsutella minnesotensis.</title>
        <authorList>
            <person name="Lai Y."/>
            <person name="Liu K."/>
            <person name="Zhang X."/>
            <person name="Zhang X."/>
            <person name="Li K."/>
            <person name="Wang N."/>
            <person name="Shu C."/>
            <person name="Wu Y."/>
            <person name="Wang C."/>
            <person name="Bushley K.E."/>
            <person name="Xiang M."/>
            <person name="Liu X."/>
        </authorList>
    </citation>
    <scope>NUCLEOTIDE SEQUENCE [LARGE SCALE GENOMIC DNA]</scope>
    <source>
        <strain evidence="3 4">3608</strain>
    </source>
</reference>
<dbReference type="InterPro" id="IPR038279">
    <property type="entry name" value="Ndc10_dom2_sf"/>
</dbReference>
<dbReference type="Pfam" id="PF16787">
    <property type="entry name" value="NDC10_II"/>
    <property type="match status" value="1"/>
</dbReference>
<dbReference type="GO" id="GO:0000978">
    <property type="term" value="F:RNA polymerase II cis-regulatory region sequence-specific DNA binding"/>
    <property type="evidence" value="ECO:0007669"/>
    <property type="project" value="TreeGrafter"/>
</dbReference>
<dbReference type="EMBL" id="KQ030642">
    <property type="protein sequence ID" value="KJZ70168.1"/>
    <property type="molecule type" value="Genomic_DNA"/>
</dbReference>
<organism evidence="3 4">
    <name type="scientific">Hirsutella minnesotensis 3608</name>
    <dbReference type="NCBI Taxonomy" id="1043627"/>
    <lineage>
        <taxon>Eukaryota</taxon>
        <taxon>Fungi</taxon>
        <taxon>Dikarya</taxon>
        <taxon>Ascomycota</taxon>
        <taxon>Pezizomycotina</taxon>
        <taxon>Sordariomycetes</taxon>
        <taxon>Hypocreomycetidae</taxon>
        <taxon>Hypocreales</taxon>
        <taxon>Ophiocordycipitaceae</taxon>
        <taxon>Hirsutella</taxon>
    </lineage>
</organism>
<protein>
    <recommendedName>
        <fullName evidence="5">Transcription activator GCR1-like domain-containing protein</fullName>
    </recommendedName>
</protein>
<dbReference type="AlphaFoldDB" id="A0A0F7ZRT4"/>
<proteinExistence type="predicted"/>
<gene>
    <name evidence="3" type="ORF">HIM_10428</name>
</gene>
<dbReference type="InterPro" id="IPR052146">
    <property type="entry name" value="HOT1"/>
</dbReference>
<evidence type="ECO:0000259" key="2">
    <source>
        <dbReference type="Pfam" id="PF16787"/>
    </source>
</evidence>
<dbReference type="PANTHER" id="PTHR37784:SF2">
    <property type="entry name" value="HIGH-OSMOLARITY-INDUCED TRANSCRIPTION PROTEIN 1"/>
    <property type="match status" value="1"/>
</dbReference>
<sequence>MAAWNMAPRCGIETLGPVSSVLLPSGSFGDGKWRGQKSFPSSKEAKIGMTRRYYADRRRSLKWSIDPCSLTGLAAQLSSQTARERTSWFYRKAGIKVSKVSHAPRVAATQNADIAGVDEGQIRRAGRWNNGEQMTRCYLTSLPFEFMRAVADFDPEWSGSYLVPRAAVRPPVVLLVQVWPQLDKWKEAHSSPLSDFGVEQNMAAGAFLELMEWLREVLLQDAVFLRESYPDHPLFQDPVFACPVFAAFAGKVRNTCASAHEDSHATVIQKAMPVVVEKLRIVLTQQVTAEQLAERRHVNLLRVARDLSVKLEDFAQTTCSVTFSPGRGTAAQQTQVSSARQGRRHAAGEAIKFAAGGALAGREGKSNGRSGLHGDWSRSASELRLPRSIDSAQSLLRLWRQGWGDMPSVDSLERDWGTRWRLLDEKNYFSTRKTIVNEVRGRAQKDGLGEEVVARKMDEKWGYSSLDELFKAIRGSRRNEPMTLALGDAQGYGRGKHTG</sequence>
<evidence type="ECO:0000259" key="1">
    <source>
        <dbReference type="Pfam" id="PF12550"/>
    </source>
</evidence>
<evidence type="ECO:0008006" key="5">
    <source>
        <dbReference type="Google" id="ProtNLM"/>
    </source>
</evidence>
<dbReference type="Proteomes" id="UP000054481">
    <property type="component" value="Unassembled WGS sequence"/>
</dbReference>
<keyword evidence="4" id="KW-1185">Reference proteome</keyword>
<dbReference type="GO" id="GO:0000981">
    <property type="term" value="F:DNA-binding transcription factor activity, RNA polymerase II-specific"/>
    <property type="evidence" value="ECO:0007669"/>
    <property type="project" value="TreeGrafter"/>
</dbReference>
<name>A0A0F7ZRT4_9HYPO</name>
<feature type="domain" description="Transcription activator GCR1-like" evidence="1">
    <location>
        <begin position="384"/>
        <end position="459"/>
    </location>
</feature>
<dbReference type="PANTHER" id="PTHR37784">
    <property type="entry name" value="PROTEIN MSN1"/>
    <property type="match status" value="1"/>
</dbReference>
<dbReference type="InterPro" id="IPR031872">
    <property type="entry name" value="NDC10_II"/>
</dbReference>
<dbReference type="InterPro" id="IPR022210">
    <property type="entry name" value="TF_GCR1-like"/>
</dbReference>
<evidence type="ECO:0000313" key="3">
    <source>
        <dbReference type="EMBL" id="KJZ70168.1"/>
    </source>
</evidence>
<dbReference type="Pfam" id="PF12550">
    <property type="entry name" value="GCR1_C"/>
    <property type="match status" value="1"/>
</dbReference>